<evidence type="ECO:0000256" key="2">
    <source>
        <dbReference type="ARBA" id="ARBA00023125"/>
    </source>
</evidence>
<dbReference type="InterPro" id="IPR036388">
    <property type="entry name" value="WH-like_DNA-bd_sf"/>
</dbReference>
<dbReference type="GO" id="GO:0003677">
    <property type="term" value="F:DNA binding"/>
    <property type="evidence" value="ECO:0007669"/>
    <property type="project" value="UniProtKB-KW"/>
</dbReference>
<keyword evidence="2 5" id="KW-0238">DNA-binding</keyword>
<dbReference type="SMART" id="SM00345">
    <property type="entry name" value="HTH_GNTR"/>
    <property type="match status" value="1"/>
</dbReference>
<dbReference type="RefSeq" id="WP_092752720.1">
    <property type="nucleotide sequence ID" value="NZ_FOCG01000001.1"/>
</dbReference>
<reference evidence="5 6" key="1">
    <citation type="submission" date="2016-10" db="EMBL/GenBank/DDBJ databases">
        <authorList>
            <person name="de Groot N.N."/>
        </authorList>
    </citation>
    <scope>NUCLEOTIDE SEQUENCE [LARGE SCALE GENOMIC DNA]</scope>
    <source>
        <strain evidence="5 6">CGMCC 1.5070</strain>
    </source>
</reference>
<evidence type="ECO:0000259" key="4">
    <source>
        <dbReference type="PROSITE" id="PS50949"/>
    </source>
</evidence>
<dbReference type="GO" id="GO:0003700">
    <property type="term" value="F:DNA-binding transcription factor activity"/>
    <property type="evidence" value="ECO:0007669"/>
    <property type="project" value="InterPro"/>
</dbReference>
<gene>
    <name evidence="5" type="ORF">SAMN05216180_1251</name>
</gene>
<protein>
    <submittedName>
        <fullName evidence="5">DNA-binding transcriptional regulator YhcF, GntR family</fullName>
    </submittedName>
</protein>
<keyword evidence="3" id="KW-0804">Transcription</keyword>
<accession>A0A1H8AFC5</accession>
<dbReference type="PANTHER" id="PTHR38445">
    <property type="entry name" value="HTH-TYPE TRANSCRIPTIONAL REPRESSOR YTRA"/>
    <property type="match status" value="1"/>
</dbReference>
<evidence type="ECO:0000256" key="3">
    <source>
        <dbReference type="ARBA" id="ARBA00023163"/>
    </source>
</evidence>
<dbReference type="OrthoDB" id="163333at2"/>
<dbReference type="STRING" id="474960.SAMN05216180_1251"/>
<dbReference type="CDD" id="cd07377">
    <property type="entry name" value="WHTH_GntR"/>
    <property type="match status" value="1"/>
</dbReference>
<evidence type="ECO:0000256" key="1">
    <source>
        <dbReference type="ARBA" id="ARBA00023015"/>
    </source>
</evidence>
<evidence type="ECO:0000313" key="6">
    <source>
        <dbReference type="Proteomes" id="UP000199158"/>
    </source>
</evidence>
<organism evidence="5 6">
    <name type="scientific">Hydrogenoanaerobacterium saccharovorans</name>
    <dbReference type="NCBI Taxonomy" id="474960"/>
    <lineage>
        <taxon>Bacteria</taxon>
        <taxon>Bacillati</taxon>
        <taxon>Bacillota</taxon>
        <taxon>Clostridia</taxon>
        <taxon>Eubacteriales</taxon>
        <taxon>Oscillospiraceae</taxon>
        <taxon>Hydrogenoanaerobacterium</taxon>
    </lineage>
</organism>
<dbReference type="SUPFAM" id="SSF46785">
    <property type="entry name" value="Winged helix' DNA-binding domain"/>
    <property type="match status" value="1"/>
</dbReference>
<proteinExistence type="predicted"/>
<dbReference type="AlphaFoldDB" id="A0A1H8AFC5"/>
<sequence length="122" mass="14084">MNWDLKSDRPIYTQLVEQIELRIVSGQYHAGERLPAVRDMAAQAEVNPNTMQKALAELERKGLVYTQRTSGRYITEDEQMIRGLKDLLAQMQIKEFLEKMNNLGFTKQETLQLIQLVMEGNA</sequence>
<dbReference type="EMBL" id="FOCG01000001">
    <property type="protein sequence ID" value="SEM68237.1"/>
    <property type="molecule type" value="Genomic_DNA"/>
</dbReference>
<dbReference type="InterPro" id="IPR036390">
    <property type="entry name" value="WH_DNA-bd_sf"/>
</dbReference>
<dbReference type="Proteomes" id="UP000199158">
    <property type="component" value="Unassembled WGS sequence"/>
</dbReference>
<dbReference type="Pfam" id="PF00392">
    <property type="entry name" value="GntR"/>
    <property type="match status" value="1"/>
</dbReference>
<evidence type="ECO:0000313" key="5">
    <source>
        <dbReference type="EMBL" id="SEM68237.1"/>
    </source>
</evidence>
<feature type="domain" description="HTH gntR-type" evidence="4">
    <location>
        <begin position="9"/>
        <end position="77"/>
    </location>
</feature>
<keyword evidence="6" id="KW-1185">Reference proteome</keyword>
<name>A0A1H8AFC5_9FIRM</name>
<dbReference type="InterPro" id="IPR000524">
    <property type="entry name" value="Tscrpt_reg_HTH_GntR"/>
</dbReference>
<dbReference type="PROSITE" id="PS50949">
    <property type="entry name" value="HTH_GNTR"/>
    <property type="match status" value="1"/>
</dbReference>
<keyword evidence="1" id="KW-0805">Transcription regulation</keyword>
<dbReference type="PANTHER" id="PTHR38445:SF6">
    <property type="entry name" value="GNTR-FAMILY TRANSCRIPTIONAL REGULATOR"/>
    <property type="match status" value="1"/>
</dbReference>
<dbReference type="Gene3D" id="1.10.10.10">
    <property type="entry name" value="Winged helix-like DNA-binding domain superfamily/Winged helix DNA-binding domain"/>
    <property type="match status" value="1"/>
</dbReference>